<dbReference type="AlphaFoldDB" id="A0A9W9CQK1"/>
<dbReference type="InterPro" id="IPR015920">
    <property type="entry name" value="Cellobiose_DH-like_cyt"/>
</dbReference>
<gene>
    <name evidence="7" type="ORF">N0V83_001609</name>
</gene>
<sequence length="771" mass="80542">MSASRIFTSSLLLAASLAGVQAQSTSPYLDEATGITFQQYVSTAGLSFGIALPEGAGTGFIGQLSATTTGWAAVTLSGSMRNSLLVVSWPNGDEVVSSLRTTTGYSNPGVFTGNATIKPIAAGTSVNDTGYTYTFLCESCIIDDMTFDATADSGILGWALGTNPPDTPSSASSVLQYHDGGFGIYGFDLAGAKSANFSSWAALASSGNSTTTPPPSSGGGNSSTPAIPNNGTVSVSNSTYDYIVVGGGASGLVVSERIAETGKSVLVLERGGPSFFSSGGDLVVPWNDTLTAYEVPGLFNALSSFPGNNAYCSDTPEIAGCILGGGTAVNGLQFVRPPSFDFDDNWPQGWKWAEVEASAARFYERNPGSTSPSTDGKYYDNAVWDVSSKFFAGAGWKQVDTNEQPDEKFQVYSYPAINTMGGLRAGPVRTYLPLVADLPNFKLQLHTKVIRTLRTNSTVTGVEVELEDGARQIININQGGKVILAAGAMSSPRILFNSGIGPADQINIVKSGNTGVTLPPESQWINLPVGFVRDHALISVNFNVTAGMTIMGADEFTSPSNMTKSLYAHGAGPLAQSFNRAMSYTTITNDEGHKTVIQNHIYSRANNTISFLFATTHGVTSTGMLGITPDGNTEWTVNPYLTSESDKAAMAAALDDLLAISRRPNSTLSYIGPSNATGASIIASQAPAAGTHMTGTTIMGTDDGTKNGSSVVDPDCKVYGTDNLFVVDAGMHPDVPTGNTQAIVMVAAEHAVQKILALDGSTASNTTYRWR</sequence>
<dbReference type="EMBL" id="JAPEUY010000002">
    <property type="protein sequence ID" value="KAJ4376326.1"/>
    <property type="molecule type" value="Genomic_DNA"/>
</dbReference>
<dbReference type="PROSITE" id="PS00624">
    <property type="entry name" value="GMC_OXRED_2"/>
    <property type="match status" value="1"/>
</dbReference>
<dbReference type="InterPro" id="IPR000172">
    <property type="entry name" value="GMC_OxRdtase_N"/>
</dbReference>
<dbReference type="InterPro" id="IPR007867">
    <property type="entry name" value="GMC_OxRtase_C"/>
</dbReference>
<feature type="region of interest" description="Disordered" evidence="3">
    <location>
        <begin position="206"/>
        <end position="230"/>
    </location>
</feature>
<evidence type="ECO:0000256" key="3">
    <source>
        <dbReference type="SAM" id="MobiDB-lite"/>
    </source>
</evidence>
<keyword evidence="4" id="KW-0732">Signal</keyword>
<dbReference type="CDD" id="cd09630">
    <property type="entry name" value="CDH_like_cytochrome"/>
    <property type="match status" value="1"/>
</dbReference>
<keyword evidence="2" id="KW-0285">Flavoprotein</keyword>
<evidence type="ECO:0000313" key="7">
    <source>
        <dbReference type="EMBL" id="KAJ4376326.1"/>
    </source>
</evidence>
<dbReference type="Pfam" id="PF16010">
    <property type="entry name" value="CDH-cyt"/>
    <property type="match status" value="1"/>
</dbReference>
<evidence type="ECO:0000259" key="6">
    <source>
        <dbReference type="PROSITE" id="PS00624"/>
    </source>
</evidence>
<comment type="caution">
    <text evidence="7">The sequence shown here is derived from an EMBL/GenBank/DDBJ whole genome shotgun (WGS) entry which is preliminary data.</text>
</comment>
<dbReference type="SUPFAM" id="SSF49344">
    <property type="entry name" value="CBD9-like"/>
    <property type="match status" value="1"/>
</dbReference>
<proteinExistence type="inferred from homology"/>
<dbReference type="Proteomes" id="UP001140560">
    <property type="component" value="Unassembled WGS sequence"/>
</dbReference>
<dbReference type="Pfam" id="PF05199">
    <property type="entry name" value="GMC_oxred_C"/>
    <property type="match status" value="1"/>
</dbReference>
<dbReference type="SUPFAM" id="SSF51905">
    <property type="entry name" value="FAD/NAD(P)-binding domain"/>
    <property type="match status" value="1"/>
</dbReference>
<dbReference type="GO" id="GO:0050660">
    <property type="term" value="F:flavin adenine dinucleotide binding"/>
    <property type="evidence" value="ECO:0007669"/>
    <property type="project" value="InterPro"/>
</dbReference>
<dbReference type="Gene3D" id="3.30.410.10">
    <property type="entry name" value="Cholesterol Oxidase, domain 2"/>
    <property type="match status" value="1"/>
</dbReference>
<keyword evidence="2" id="KW-0274">FAD</keyword>
<feature type="chain" id="PRO_5040798125" description="Glucose-methanol-choline oxidoreductase N-terminal domain-containing protein" evidence="4">
    <location>
        <begin position="23"/>
        <end position="771"/>
    </location>
</feature>
<dbReference type="OrthoDB" id="413885at2759"/>
<feature type="signal peptide" evidence="4">
    <location>
        <begin position="1"/>
        <end position="22"/>
    </location>
</feature>
<dbReference type="PANTHER" id="PTHR47190:SF4">
    <property type="entry name" value="DEHYDROGENASE, PUTATIVE-RELATED"/>
    <property type="match status" value="1"/>
</dbReference>
<dbReference type="GO" id="GO:0016614">
    <property type="term" value="F:oxidoreductase activity, acting on CH-OH group of donors"/>
    <property type="evidence" value="ECO:0007669"/>
    <property type="project" value="InterPro"/>
</dbReference>
<name>A0A9W9CQK1_9PLEO</name>
<accession>A0A9W9CQK1</accession>
<dbReference type="Gene3D" id="2.60.40.1210">
    <property type="entry name" value="Cellobiose dehydrogenase, cytochrome domain"/>
    <property type="match status" value="1"/>
</dbReference>
<comment type="similarity">
    <text evidence="1 2">Belongs to the GMC oxidoreductase family.</text>
</comment>
<feature type="domain" description="Glucose-methanol-choline oxidoreductase N-terminal" evidence="5">
    <location>
        <begin position="320"/>
        <end position="343"/>
    </location>
</feature>
<evidence type="ECO:0000313" key="8">
    <source>
        <dbReference type="Proteomes" id="UP001140560"/>
    </source>
</evidence>
<dbReference type="PANTHER" id="PTHR47190">
    <property type="entry name" value="DEHYDROGENASE, PUTATIVE-RELATED"/>
    <property type="match status" value="1"/>
</dbReference>
<dbReference type="InterPro" id="IPR036188">
    <property type="entry name" value="FAD/NAD-bd_sf"/>
</dbReference>
<dbReference type="SUPFAM" id="SSF54373">
    <property type="entry name" value="FAD-linked reductases, C-terminal domain"/>
    <property type="match status" value="1"/>
</dbReference>
<dbReference type="InterPro" id="IPR053208">
    <property type="entry name" value="GMC_Oxidoreductase_CD"/>
</dbReference>
<feature type="domain" description="Glucose-methanol-choline oxidoreductase N-terminal" evidence="6">
    <location>
        <begin position="487"/>
        <end position="501"/>
    </location>
</feature>
<evidence type="ECO:0000259" key="5">
    <source>
        <dbReference type="PROSITE" id="PS00623"/>
    </source>
</evidence>
<protein>
    <recommendedName>
        <fullName evidence="5 6">Glucose-methanol-choline oxidoreductase N-terminal domain-containing protein</fullName>
    </recommendedName>
</protein>
<evidence type="ECO:0000256" key="2">
    <source>
        <dbReference type="RuleBase" id="RU003968"/>
    </source>
</evidence>
<dbReference type="PROSITE" id="PS00623">
    <property type="entry name" value="GMC_OXRED_1"/>
    <property type="match status" value="1"/>
</dbReference>
<evidence type="ECO:0000256" key="1">
    <source>
        <dbReference type="ARBA" id="ARBA00010790"/>
    </source>
</evidence>
<dbReference type="Gene3D" id="3.50.50.60">
    <property type="entry name" value="FAD/NAD(P)-binding domain"/>
    <property type="match status" value="1"/>
</dbReference>
<keyword evidence="8" id="KW-1185">Reference proteome</keyword>
<evidence type="ECO:0000256" key="4">
    <source>
        <dbReference type="SAM" id="SignalP"/>
    </source>
</evidence>
<organism evidence="7 8">
    <name type="scientific">Neocucurbitaria cava</name>
    <dbReference type="NCBI Taxonomy" id="798079"/>
    <lineage>
        <taxon>Eukaryota</taxon>
        <taxon>Fungi</taxon>
        <taxon>Dikarya</taxon>
        <taxon>Ascomycota</taxon>
        <taxon>Pezizomycotina</taxon>
        <taxon>Dothideomycetes</taxon>
        <taxon>Pleosporomycetidae</taxon>
        <taxon>Pleosporales</taxon>
        <taxon>Pleosporineae</taxon>
        <taxon>Cucurbitariaceae</taxon>
        <taxon>Neocucurbitaria</taxon>
    </lineage>
</organism>
<reference evidence="7" key="1">
    <citation type="submission" date="2022-10" db="EMBL/GenBank/DDBJ databases">
        <title>Tapping the CABI collections for fungal endophytes: first genome assemblies for Collariella, Neodidymelliopsis, Ascochyta clinopodiicola, Didymella pomorum, Didymosphaeria variabile, Neocosmospora piperis and Neocucurbitaria cava.</title>
        <authorList>
            <person name="Hill R."/>
        </authorList>
    </citation>
    <scope>NUCLEOTIDE SEQUENCE</scope>
    <source>
        <strain evidence="7">IMI 356814</strain>
    </source>
</reference>
<dbReference type="Pfam" id="PF00732">
    <property type="entry name" value="GMC_oxred_N"/>
    <property type="match status" value="1"/>
</dbReference>